<protein>
    <submittedName>
        <fullName evidence="1">Uncharacterized protein</fullName>
    </submittedName>
</protein>
<accession>A0A0H4T4X3</accession>
<name>A0A0H4T4X3_9EURY</name>
<reference evidence="1" key="1">
    <citation type="journal article" date="2015" name="ISME J.">
        <title>Aquifer environment selects for microbial species cohorts in sediment and groundwater.</title>
        <authorList>
            <person name="Hug L.A."/>
            <person name="Thomas B.C."/>
            <person name="Brown C.T."/>
            <person name="Frischkorn K.R."/>
            <person name="Williams K.H."/>
            <person name="Tringe S.G."/>
            <person name="Banfield J.F."/>
        </authorList>
    </citation>
    <scope>NUCLEOTIDE SEQUENCE</scope>
</reference>
<evidence type="ECO:0000313" key="1">
    <source>
        <dbReference type="EMBL" id="AKQ02733.1"/>
    </source>
</evidence>
<organism evidence="1">
    <name type="scientific">uncultured euryarchaeote Rifle_16ft_4_minimus_37664</name>
    <dbReference type="NCBI Taxonomy" id="1665194"/>
    <lineage>
        <taxon>Archaea</taxon>
        <taxon>Methanobacteriati</taxon>
        <taxon>Methanobacteriota</taxon>
        <taxon>environmental samples</taxon>
    </lineage>
</organism>
<dbReference type="InterPro" id="IPR055979">
    <property type="entry name" value="DUF7557"/>
</dbReference>
<proteinExistence type="predicted"/>
<dbReference type="AlphaFoldDB" id="A0A0H4T4X3"/>
<dbReference type="Pfam" id="PF24434">
    <property type="entry name" value="DUF7557"/>
    <property type="match status" value="1"/>
</dbReference>
<dbReference type="EMBL" id="KT007002">
    <property type="protein sequence ID" value="AKQ02733.1"/>
    <property type="molecule type" value="Genomic_DNA"/>
</dbReference>
<sequence>MANPDKDLTTIQITKPVRDRLYRLKFRQTYDEFLDELCDLYESTERSAHK</sequence>